<feature type="compositionally biased region" description="Low complexity" evidence="5">
    <location>
        <begin position="30"/>
        <end position="84"/>
    </location>
</feature>
<evidence type="ECO:0000313" key="10">
    <source>
        <dbReference type="Proteomes" id="UP001200034"/>
    </source>
</evidence>
<feature type="region of interest" description="Disordered" evidence="5">
    <location>
        <begin position="30"/>
        <end position="130"/>
    </location>
</feature>
<evidence type="ECO:0000259" key="8">
    <source>
        <dbReference type="Pfam" id="PF25752"/>
    </source>
</evidence>
<feature type="signal peptide" evidence="6">
    <location>
        <begin position="1"/>
        <end position="19"/>
    </location>
</feature>
<evidence type="ECO:0000259" key="7">
    <source>
        <dbReference type="Pfam" id="PF07773"/>
    </source>
</evidence>
<feature type="domain" description="Tectonic-1-3" evidence="7">
    <location>
        <begin position="435"/>
        <end position="621"/>
    </location>
</feature>
<dbReference type="Pfam" id="PF07773">
    <property type="entry name" value="TCTN_DUF1619"/>
    <property type="match status" value="2"/>
</dbReference>
<dbReference type="InterPro" id="IPR040354">
    <property type="entry name" value="TCTN1-3"/>
</dbReference>
<dbReference type="Proteomes" id="UP001200034">
    <property type="component" value="Unassembled WGS sequence"/>
</dbReference>
<dbReference type="PANTHER" id="PTHR14611:SF2">
    <property type="entry name" value="TECTONIC"/>
    <property type="match status" value="1"/>
</dbReference>
<reference evidence="9" key="1">
    <citation type="journal article" date="2021" name="Mol. Ecol. Resour.">
        <title>Phylogenomic analyses of the genus Drosophila reveals genomic signals of climate adaptation.</title>
        <authorList>
            <person name="Li F."/>
            <person name="Rane R.V."/>
            <person name="Luria V."/>
            <person name="Xiong Z."/>
            <person name="Chen J."/>
            <person name="Li Z."/>
            <person name="Catullo R.A."/>
            <person name="Griffin P.C."/>
            <person name="Schiffer M."/>
            <person name="Pearce S."/>
            <person name="Lee S.F."/>
            <person name="McElroy K."/>
            <person name="Stocker A."/>
            <person name="Shirriffs J."/>
            <person name="Cockerell F."/>
            <person name="Coppin C."/>
            <person name="Sgro C.M."/>
            <person name="Karger A."/>
            <person name="Cain J.W."/>
            <person name="Weber J.A."/>
            <person name="Santpere G."/>
            <person name="Kirschner M.W."/>
            <person name="Hoffmann A.A."/>
            <person name="Oakeshott J.G."/>
            <person name="Zhang G."/>
        </authorList>
    </citation>
    <scope>NUCLEOTIDE SEQUENCE</scope>
    <source>
        <strain evidence="9">BGI-SZ-2011g</strain>
    </source>
</reference>
<dbReference type="GO" id="GO:0060271">
    <property type="term" value="P:cilium assembly"/>
    <property type="evidence" value="ECO:0007669"/>
    <property type="project" value="TreeGrafter"/>
</dbReference>
<feature type="chain" id="PRO_5041990425" description="Tectonic" evidence="6">
    <location>
        <begin position="20"/>
        <end position="649"/>
    </location>
</feature>
<feature type="domain" description="Tectonic-1-3" evidence="7">
    <location>
        <begin position="263"/>
        <end position="421"/>
    </location>
</feature>
<feature type="compositionally biased region" description="Low complexity" evidence="5">
    <location>
        <begin position="112"/>
        <end position="130"/>
    </location>
</feature>
<dbReference type="AlphaFoldDB" id="A0AAD4PN49"/>
<organism evidence="9 10">
    <name type="scientific">Drosophila rubida</name>
    <dbReference type="NCBI Taxonomy" id="30044"/>
    <lineage>
        <taxon>Eukaryota</taxon>
        <taxon>Metazoa</taxon>
        <taxon>Ecdysozoa</taxon>
        <taxon>Arthropoda</taxon>
        <taxon>Hexapoda</taxon>
        <taxon>Insecta</taxon>
        <taxon>Pterygota</taxon>
        <taxon>Neoptera</taxon>
        <taxon>Endopterygota</taxon>
        <taxon>Diptera</taxon>
        <taxon>Brachycera</taxon>
        <taxon>Muscomorpha</taxon>
        <taxon>Ephydroidea</taxon>
        <taxon>Drosophilidae</taxon>
        <taxon>Drosophila</taxon>
    </lineage>
</organism>
<keyword evidence="3" id="KW-0970">Cilium biogenesis/degradation</keyword>
<sequence length="649" mass="72496">VITMVSLLFLCLILAPTSCIKIGISQDLDTTTPTTTTTATPAPPTTLSTTITPTTLSSSATTSSTTSTSTTTSTTEASLTTSSLDANPTSSPSWSEAVSTPAQTFPPRKSPKTATTTAPNKANSTTSTTAAPGLINATTVKPTIAPAHQDYGFYYCECDLQSELCEINCCCDRDCSAETLQVFNCLQPSVAPQLQSRLEDFQYTHGLPTCQLHDGWLCVFRSNTKPAKPKPLSNNFDAEQYNKWPEQLTGYEEQLVQSSHSTAHYKHGQALQLWQPENKRLCDFELPLAYESANCQLKQPLRHLEPMQSSCLINDPVELQTHLWKLLNLTSSHQLLSKPHDLEDQEVQGIDIEICQQLLREPQVQCMEHANDTQLDQLVESMELQLLHNYTHILSAKLLLKEANAPLETEQLWLHYEVSYMASAPGDALAKPSSGPLGYLQGAPLQLSTLRPQNSSEQQQPPLNNFHRNHSHWLTLCHQSQEKRHAVGFGVDLAKHCQLREAAPIVLPEHQNHTEYCQQLQTHIWRKLLPHNCTRLEDLRQVRVSQLGKPQADQWLPLQLSQADGQQLLPIQGVYNEEQQSLSCRNMLLSVSYEFHVAQLTLLDGRVPHQNVVRHARLVLGQRHDLEFDAGEQFVELPLGVSVMFFKQQ</sequence>
<comment type="caution">
    <text evidence="9">The sequence shown here is derived from an EMBL/GenBank/DDBJ whole genome shotgun (WGS) entry which is preliminary data.</text>
</comment>
<dbReference type="PANTHER" id="PTHR14611">
    <property type="entry name" value="TECTONIC FAMILY MEMBER"/>
    <property type="match status" value="1"/>
</dbReference>
<dbReference type="EMBL" id="JAJJHW010001127">
    <property type="protein sequence ID" value="KAH8377117.1"/>
    <property type="molecule type" value="Genomic_DNA"/>
</dbReference>
<evidence type="ECO:0000313" key="9">
    <source>
        <dbReference type="EMBL" id="KAH8377117.1"/>
    </source>
</evidence>
<keyword evidence="2 6" id="KW-0732">Signal</keyword>
<evidence type="ECO:0000256" key="5">
    <source>
        <dbReference type="SAM" id="MobiDB-lite"/>
    </source>
</evidence>
<evidence type="ECO:0000256" key="2">
    <source>
        <dbReference type="ARBA" id="ARBA00022729"/>
    </source>
</evidence>
<feature type="compositionally biased region" description="Polar residues" evidence="5">
    <location>
        <begin position="85"/>
        <end position="103"/>
    </location>
</feature>
<feature type="non-terminal residue" evidence="9">
    <location>
        <position position="649"/>
    </location>
</feature>
<proteinExistence type="inferred from homology"/>
<protein>
    <recommendedName>
        <fullName evidence="11">Tectonic</fullName>
    </recommendedName>
</protein>
<dbReference type="InterPro" id="IPR011677">
    <property type="entry name" value="TCTN1-3_dom"/>
</dbReference>
<keyword evidence="4" id="KW-0325">Glycoprotein</keyword>
<evidence type="ECO:0000256" key="6">
    <source>
        <dbReference type="SAM" id="SignalP"/>
    </source>
</evidence>
<feature type="non-terminal residue" evidence="9">
    <location>
        <position position="1"/>
    </location>
</feature>
<dbReference type="InterPro" id="IPR057724">
    <property type="entry name" value="TCTN1-3_N"/>
</dbReference>
<keyword evidence="10" id="KW-1185">Reference proteome</keyword>
<evidence type="ECO:0000256" key="3">
    <source>
        <dbReference type="ARBA" id="ARBA00022794"/>
    </source>
</evidence>
<evidence type="ECO:0008006" key="11">
    <source>
        <dbReference type="Google" id="ProtNLM"/>
    </source>
</evidence>
<comment type="similarity">
    <text evidence="1">Belongs to the tectonic family.</text>
</comment>
<accession>A0AAD4PN49</accession>
<gene>
    <name evidence="9" type="ORF">KR093_003530</name>
</gene>
<dbReference type="GO" id="GO:0035869">
    <property type="term" value="C:ciliary transition zone"/>
    <property type="evidence" value="ECO:0007669"/>
    <property type="project" value="TreeGrafter"/>
</dbReference>
<evidence type="ECO:0000256" key="1">
    <source>
        <dbReference type="ARBA" id="ARBA00007633"/>
    </source>
</evidence>
<dbReference type="Pfam" id="PF25752">
    <property type="entry name" value="DUF1619_N"/>
    <property type="match status" value="1"/>
</dbReference>
<feature type="domain" description="Tectonic-1-3 N-terminal" evidence="8">
    <location>
        <begin position="125"/>
        <end position="228"/>
    </location>
</feature>
<name>A0AAD4PN49_9MUSC</name>
<evidence type="ECO:0000256" key="4">
    <source>
        <dbReference type="ARBA" id="ARBA00023180"/>
    </source>
</evidence>